<evidence type="ECO:0000313" key="10">
    <source>
        <dbReference type="EMBL" id="QDV46040.1"/>
    </source>
</evidence>
<keyword evidence="2" id="KW-0813">Transport</keyword>
<dbReference type="PANTHER" id="PTHR43357">
    <property type="entry name" value="INNER MEMBRANE ABC TRANSPORTER PERMEASE PROTEIN YDCV"/>
    <property type="match status" value="1"/>
</dbReference>
<evidence type="ECO:0000256" key="2">
    <source>
        <dbReference type="ARBA" id="ARBA00022448"/>
    </source>
</evidence>
<evidence type="ECO:0000259" key="9">
    <source>
        <dbReference type="PROSITE" id="PS50928"/>
    </source>
</evidence>
<evidence type="ECO:0000256" key="3">
    <source>
        <dbReference type="ARBA" id="ARBA00022475"/>
    </source>
</evidence>
<feature type="transmembrane region" description="Helical" evidence="8">
    <location>
        <begin position="153"/>
        <end position="177"/>
    </location>
</feature>
<keyword evidence="7 8" id="KW-0472">Membrane</keyword>
<keyword evidence="6 8" id="KW-1133">Transmembrane helix</keyword>
<feature type="transmembrane region" description="Helical" evidence="8">
    <location>
        <begin position="95"/>
        <end position="119"/>
    </location>
</feature>
<dbReference type="GO" id="GO:0005886">
    <property type="term" value="C:plasma membrane"/>
    <property type="evidence" value="ECO:0007669"/>
    <property type="project" value="UniProtKB-SubCell"/>
</dbReference>
<keyword evidence="3" id="KW-1003">Cell membrane</keyword>
<dbReference type="KEGG" id="snep:Enr13x_59440"/>
<dbReference type="PROSITE" id="PS50928">
    <property type="entry name" value="ABC_TM1"/>
    <property type="match status" value="1"/>
</dbReference>
<proteinExistence type="predicted"/>
<feature type="domain" description="ABC transmembrane type-1" evidence="9">
    <location>
        <begin position="7"/>
        <end position="212"/>
    </location>
</feature>
<dbReference type="InterPro" id="IPR000515">
    <property type="entry name" value="MetI-like"/>
</dbReference>
<dbReference type="OrthoDB" id="282704at2"/>
<keyword evidence="11" id="KW-1185">Reference proteome</keyword>
<feature type="transmembrane region" description="Helical" evidence="8">
    <location>
        <begin position="12"/>
        <end position="33"/>
    </location>
</feature>
<name>A0A518HYV4_9BACT</name>
<protein>
    <recommendedName>
        <fullName evidence="9">ABC transmembrane type-1 domain-containing protein</fullName>
    </recommendedName>
</protein>
<feature type="transmembrane region" description="Helical" evidence="8">
    <location>
        <begin position="309"/>
        <end position="331"/>
    </location>
</feature>
<dbReference type="RefSeq" id="WP_145390224.1">
    <property type="nucleotide sequence ID" value="NZ_CP037423.1"/>
</dbReference>
<feature type="transmembrane region" description="Helical" evidence="8">
    <location>
        <begin position="433"/>
        <end position="451"/>
    </location>
</feature>
<feature type="transmembrane region" description="Helical" evidence="8">
    <location>
        <begin position="382"/>
        <end position="401"/>
    </location>
</feature>
<dbReference type="EMBL" id="CP037423">
    <property type="protein sequence ID" value="QDV46040.1"/>
    <property type="molecule type" value="Genomic_DNA"/>
</dbReference>
<dbReference type="GO" id="GO:0055085">
    <property type="term" value="P:transmembrane transport"/>
    <property type="evidence" value="ECO:0007669"/>
    <property type="project" value="InterPro"/>
</dbReference>
<evidence type="ECO:0000256" key="6">
    <source>
        <dbReference type="ARBA" id="ARBA00022989"/>
    </source>
</evidence>
<dbReference type="Gene3D" id="1.10.3720.10">
    <property type="entry name" value="MetI-like"/>
    <property type="match status" value="2"/>
</dbReference>
<feature type="transmembrane region" description="Helical" evidence="8">
    <location>
        <begin position="45"/>
        <end position="68"/>
    </location>
</feature>
<accession>A0A518HYV4</accession>
<evidence type="ECO:0000256" key="7">
    <source>
        <dbReference type="ARBA" id="ARBA00023136"/>
    </source>
</evidence>
<evidence type="ECO:0000256" key="5">
    <source>
        <dbReference type="ARBA" id="ARBA00022692"/>
    </source>
</evidence>
<feature type="transmembrane region" description="Helical" evidence="8">
    <location>
        <begin position="343"/>
        <end position="367"/>
    </location>
</feature>
<dbReference type="SUPFAM" id="SSF161098">
    <property type="entry name" value="MetI-like"/>
    <property type="match status" value="2"/>
</dbReference>
<feature type="transmembrane region" description="Helical" evidence="8">
    <location>
        <begin position="238"/>
        <end position="262"/>
    </location>
</feature>
<evidence type="ECO:0000256" key="8">
    <source>
        <dbReference type="SAM" id="Phobius"/>
    </source>
</evidence>
<evidence type="ECO:0000256" key="4">
    <source>
        <dbReference type="ARBA" id="ARBA00022519"/>
    </source>
</evidence>
<reference evidence="10 11" key="1">
    <citation type="submission" date="2019-03" db="EMBL/GenBank/DDBJ databases">
        <title>Deep-cultivation of Planctomycetes and their phenomic and genomic characterization uncovers novel biology.</title>
        <authorList>
            <person name="Wiegand S."/>
            <person name="Jogler M."/>
            <person name="Boedeker C."/>
            <person name="Pinto D."/>
            <person name="Vollmers J."/>
            <person name="Rivas-Marin E."/>
            <person name="Kohn T."/>
            <person name="Peeters S.H."/>
            <person name="Heuer A."/>
            <person name="Rast P."/>
            <person name="Oberbeckmann S."/>
            <person name="Bunk B."/>
            <person name="Jeske O."/>
            <person name="Meyerdierks A."/>
            <person name="Storesund J.E."/>
            <person name="Kallscheuer N."/>
            <person name="Luecker S."/>
            <person name="Lage O.M."/>
            <person name="Pohl T."/>
            <person name="Merkel B.J."/>
            <person name="Hornburger P."/>
            <person name="Mueller R.-W."/>
            <person name="Bruemmer F."/>
            <person name="Labrenz M."/>
            <person name="Spormann A.M."/>
            <person name="Op den Camp H."/>
            <person name="Overmann J."/>
            <person name="Amann R."/>
            <person name="Jetten M.S.M."/>
            <person name="Mascher T."/>
            <person name="Medema M.H."/>
            <person name="Devos D.P."/>
            <person name="Kaster A.-K."/>
            <person name="Ovreas L."/>
            <person name="Rohde M."/>
            <person name="Galperin M.Y."/>
            <person name="Jogler C."/>
        </authorList>
    </citation>
    <scope>NUCLEOTIDE SEQUENCE [LARGE SCALE GENOMIC DNA]</scope>
    <source>
        <strain evidence="10 11">Enr13</strain>
    </source>
</reference>
<evidence type="ECO:0000313" key="11">
    <source>
        <dbReference type="Proteomes" id="UP000319004"/>
    </source>
</evidence>
<organism evidence="10 11">
    <name type="scientific">Stieleria neptunia</name>
    <dbReference type="NCBI Taxonomy" id="2527979"/>
    <lineage>
        <taxon>Bacteria</taxon>
        <taxon>Pseudomonadati</taxon>
        <taxon>Planctomycetota</taxon>
        <taxon>Planctomycetia</taxon>
        <taxon>Pirellulales</taxon>
        <taxon>Pirellulaceae</taxon>
        <taxon>Stieleria</taxon>
    </lineage>
</organism>
<sequence>MHWFRPLLLTLQLMGLSVLVAAGIGITLAFFISLVPRQRRVGRAVIGYCLISLVACIATPMILHAAAWEATAGKFGWLTFSQTASRTYTGLAGRYGGLVACVWIHGLLGAALVSLATWFGTSRIPSQVIDQSRLDGGPIWTWWRIRLPIAAPWVVTGLLATAILAATEMTVVDLYGVRTLADEFYLFHAVQPSITSIMIVLVLPCVLAIGIISTVAVSRRRRLDVQLLESNRSAGDAAEPLGMLGHLAAPAAIVLATMMFAFPLGGLWVKIGHRITVSADSDPAFTVGWSLRQAIGLLGSAPQEFSREYLWTAVLAALTAAVCLPLAWVVASTTRQRPRLRRTVDLVSLILFLIPGPVVGLTVVRLFTLSVPGLQTLYHQTLLPTVVALLARAVPVAYWILRAGYAGIDTSILDSAKLDLGWIGRVWWIERPLLAKPLAIAAVAAAVMASGDVPATLPVLPPGVVTVGTRLFALLHSGARNQEAALAFWYVISIIGVTIVCSIRWKRSAG</sequence>
<dbReference type="InterPro" id="IPR035906">
    <property type="entry name" value="MetI-like_sf"/>
</dbReference>
<dbReference type="PANTHER" id="PTHR43357:SF3">
    <property type="entry name" value="FE(3+)-TRANSPORT SYSTEM PERMEASE PROTEIN FBPB 2"/>
    <property type="match status" value="1"/>
</dbReference>
<comment type="subcellular location">
    <subcellularLocation>
        <location evidence="1">Cell inner membrane</location>
        <topology evidence="1">Multi-pass membrane protein</topology>
    </subcellularLocation>
</comment>
<dbReference type="AlphaFoldDB" id="A0A518HYV4"/>
<feature type="transmembrane region" description="Helical" evidence="8">
    <location>
        <begin position="197"/>
        <end position="217"/>
    </location>
</feature>
<keyword evidence="4" id="KW-0997">Cell inner membrane</keyword>
<dbReference type="Proteomes" id="UP000319004">
    <property type="component" value="Chromosome"/>
</dbReference>
<evidence type="ECO:0000256" key="1">
    <source>
        <dbReference type="ARBA" id="ARBA00004429"/>
    </source>
</evidence>
<gene>
    <name evidence="10" type="ORF">Enr13x_59440</name>
</gene>
<keyword evidence="5 8" id="KW-0812">Transmembrane</keyword>
<feature type="transmembrane region" description="Helical" evidence="8">
    <location>
        <begin position="487"/>
        <end position="505"/>
    </location>
</feature>